<accession>A0AAU9ERW6</accession>
<feature type="domain" description="YprB ribonuclease H-like" evidence="1">
    <location>
        <begin position="87"/>
        <end position="236"/>
    </location>
</feature>
<dbReference type="AlphaFoldDB" id="A0AAU9ERW6"/>
<dbReference type="EMBL" id="AP028679">
    <property type="protein sequence ID" value="BEQ13356.1"/>
    <property type="molecule type" value="Genomic_DNA"/>
</dbReference>
<dbReference type="SUPFAM" id="SSF53098">
    <property type="entry name" value="Ribonuclease H-like"/>
    <property type="match status" value="1"/>
</dbReference>
<proteinExistence type="predicted"/>
<dbReference type="Proteomes" id="UP001366166">
    <property type="component" value="Chromosome"/>
</dbReference>
<dbReference type="RefSeq" id="WP_338604991.1">
    <property type="nucleotide sequence ID" value="NZ_AP028679.1"/>
</dbReference>
<gene>
    <name evidence="2" type="ORF">FAK_04220</name>
</gene>
<dbReference type="PANTHER" id="PTHR38462:SF1">
    <property type="entry name" value="YPRB RIBONUCLEASE H-LIKE DOMAIN-CONTAINING PROTEIN"/>
    <property type="match status" value="1"/>
</dbReference>
<evidence type="ECO:0000259" key="1">
    <source>
        <dbReference type="Pfam" id="PF13482"/>
    </source>
</evidence>
<reference evidence="3" key="1">
    <citation type="journal article" date="2023" name="Arch. Microbiol.">
        <title>Desulfoferula mesophilus gen. nov. sp. nov., a mesophilic sulfate-reducing bacterium isolated from a brackish lake sediment.</title>
        <authorList>
            <person name="Watanabe T."/>
            <person name="Yabe T."/>
            <person name="Tsuji J.M."/>
            <person name="Fukui M."/>
        </authorList>
    </citation>
    <scope>NUCLEOTIDE SEQUENCE [LARGE SCALE GENOMIC DNA]</scope>
    <source>
        <strain evidence="3">12FAK</strain>
    </source>
</reference>
<dbReference type="Pfam" id="PF13482">
    <property type="entry name" value="RNase_H_2"/>
    <property type="match status" value="1"/>
</dbReference>
<protein>
    <recommendedName>
        <fullName evidence="1">YprB ribonuclease H-like domain-containing protein</fullName>
    </recommendedName>
</protein>
<keyword evidence="3" id="KW-1185">Reference proteome</keyword>
<name>A0AAU9ERW6_9BACT</name>
<sequence>MLTKTFLHIPSVGPKRELSLWRAGLTDWRDFLERGESLAPRAVYNLGRPVIERSLAALERPGGLAELAEAIPPAEHWRFWPSYHRVAYLDIETGGDPEDFGGITVVGVYDGVEVTQYVAGVNLHEAAQALAGYQVVVSFAGSSFDVPVLRSAFANFIVPPVHIDLRWVLRRLGYKGGLKRIEKRLGIGRPEQVGDMNGYMAVMLWQDHLAGDPDALTTLLQYNACDIVNLEPLLNLAVEKLRDQLLGRVG</sequence>
<dbReference type="InterPro" id="IPR038720">
    <property type="entry name" value="YprB_RNase_H-like_dom"/>
</dbReference>
<dbReference type="KEGG" id="dmp:FAK_04220"/>
<dbReference type="InterPro" id="IPR012337">
    <property type="entry name" value="RNaseH-like_sf"/>
</dbReference>
<evidence type="ECO:0000313" key="2">
    <source>
        <dbReference type="EMBL" id="BEQ13356.1"/>
    </source>
</evidence>
<organism evidence="2 3">
    <name type="scientific">Desulfoferula mesophila</name>
    <dbReference type="NCBI Taxonomy" id="3058419"/>
    <lineage>
        <taxon>Bacteria</taxon>
        <taxon>Pseudomonadati</taxon>
        <taxon>Thermodesulfobacteriota</taxon>
        <taxon>Desulfarculia</taxon>
        <taxon>Desulfarculales</taxon>
        <taxon>Desulfarculaceae</taxon>
        <taxon>Desulfoferula</taxon>
    </lineage>
</organism>
<evidence type="ECO:0000313" key="3">
    <source>
        <dbReference type="Proteomes" id="UP001366166"/>
    </source>
</evidence>
<dbReference type="PANTHER" id="PTHR38462">
    <property type="entry name" value="EXONUCLEASE-LIKE PROTEIN"/>
    <property type="match status" value="1"/>
</dbReference>